<dbReference type="SUPFAM" id="SSF53335">
    <property type="entry name" value="S-adenosyl-L-methionine-dependent methyltransferases"/>
    <property type="match status" value="1"/>
</dbReference>
<evidence type="ECO:0000313" key="2">
    <source>
        <dbReference type="EMBL" id="KAK8042339.1"/>
    </source>
</evidence>
<feature type="domain" description="Methyltransferase type 12" evidence="1">
    <location>
        <begin position="4"/>
        <end position="70"/>
    </location>
</feature>
<dbReference type="GeneID" id="92097294"/>
<proteinExistence type="predicted"/>
<reference evidence="2 3" key="1">
    <citation type="submission" date="2023-01" db="EMBL/GenBank/DDBJ databases">
        <title>Analysis of 21 Apiospora genomes using comparative genomics revels a genus with tremendous synthesis potential of carbohydrate active enzymes and secondary metabolites.</title>
        <authorList>
            <person name="Sorensen T."/>
        </authorList>
    </citation>
    <scope>NUCLEOTIDE SEQUENCE [LARGE SCALE GENOMIC DNA]</scope>
    <source>
        <strain evidence="2 3">CBS 135458</strain>
    </source>
</reference>
<dbReference type="InterPro" id="IPR013217">
    <property type="entry name" value="Methyltransf_12"/>
</dbReference>
<gene>
    <name evidence="2" type="ORF">PG994_012822</name>
</gene>
<dbReference type="InterPro" id="IPR029063">
    <property type="entry name" value="SAM-dependent_MTases_sf"/>
</dbReference>
<protein>
    <submittedName>
        <fullName evidence="2">Fatty acid synthase S-acetyltransferase</fullName>
    </submittedName>
</protein>
<dbReference type="Pfam" id="PF08242">
    <property type="entry name" value="Methyltransf_12"/>
    <property type="match status" value="1"/>
</dbReference>
<name>A0ABR1T6W9_9PEZI</name>
<dbReference type="Gene3D" id="3.40.50.150">
    <property type="entry name" value="Vaccinia Virus protein VP39"/>
    <property type="match status" value="1"/>
</dbReference>
<dbReference type="EMBL" id="JAQQWL010000013">
    <property type="protein sequence ID" value="KAK8042339.1"/>
    <property type="molecule type" value="Genomic_DNA"/>
</dbReference>
<keyword evidence="3" id="KW-1185">Reference proteome</keyword>
<evidence type="ECO:0000313" key="3">
    <source>
        <dbReference type="Proteomes" id="UP001480595"/>
    </source>
</evidence>
<accession>A0ABR1T6W9</accession>
<comment type="caution">
    <text evidence="2">The sequence shown here is derived from an EMBL/GenBank/DDBJ whole genome shotgun (WGS) entry which is preliminary data.</text>
</comment>
<sequence length="72" mass="8104">MYRSYTYTDVSAGFMTAAKERFAGFERIDYAGFALGCYNLIVAFNVVYATPSLNACLRYLRGLLRPGGRLFL</sequence>
<dbReference type="Proteomes" id="UP001480595">
    <property type="component" value="Unassembled WGS sequence"/>
</dbReference>
<evidence type="ECO:0000259" key="1">
    <source>
        <dbReference type="Pfam" id="PF08242"/>
    </source>
</evidence>
<organism evidence="2 3">
    <name type="scientific">Apiospora phragmitis</name>
    <dbReference type="NCBI Taxonomy" id="2905665"/>
    <lineage>
        <taxon>Eukaryota</taxon>
        <taxon>Fungi</taxon>
        <taxon>Dikarya</taxon>
        <taxon>Ascomycota</taxon>
        <taxon>Pezizomycotina</taxon>
        <taxon>Sordariomycetes</taxon>
        <taxon>Xylariomycetidae</taxon>
        <taxon>Amphisphaeriales</taxon>
        <taxon>Apiosporaceae</taxon>
        <taxon>Apiospora</taxon>
    </lineage>
</organism>
<dbReference type="RefSeq" id="XP_066709192.1">
    <property type="nucleotide sequence ID" value="XM_066864231.1"/>
</dbReference>